<dbReference type="NCBIfam" id="TIGR02001">
    <property type="entry name" value="gcw_chp"/>
    <property type="match status" value="1"/>
</dbReference>
<gene>
    <name evidence="2" type="ORF">R9Z33_22755</name>
</gene>
<dbReference type="Pfam" id="PF09694">
    <property type="entry name" value="Gcw_chp"/>
    <property type="match status" value="1"/>
</dbReference>
<name>A0ABZ0PGM7_9PROT</name>
<organism evidence="2 3">
    <name type="scientific">Sediminicoccus rosea</name>
    <dbReference type="NCBI Taxonomy" id="1225128"/>
    <lineage>
        <taxon>Bacteria</taxon>
        <taxon>Pseudomonadati</taxon>
        <taxon>Pseudomonadota</taxon>
        <taxon>Alphaproteobacteria</taxon>
        <taxon>Acetobacterales</taxon>
        <taxon>Roseomonadaceae</taxon>
        <taxon>Sediminicoccus</taxon>
    </lineage>
</organism>
<keyword evidence="3" id="KW-1185">Reference proteome</keyword>
<sequence length="258" mass="27830">MPIRKLFLACATLAGFAMIQPAQAQIPIGESGITVTTTGTYASDYLFRGISQTRSRMAYQAASEAVHTSGVYVGGFISNVSFQGLDARQEVDVYGGYRVTLGGVNLDFGGIGYLYPGYTRPPGGVSPVLDYAEIYAKATYEIGPVNLLGAFNYSPNFFGRSGDGFYVEGGADWKTGVWDLTLGGRIGYQWIQRNAVFGTPDYAWWSIAVTREFPIANIGTVVASVGYYDTSISKQDCIYGTAQNICSARALASIAFRF</sequence>
<proteinExistence type="predicted"/>
<reference evidence="2 3" key="1">
    <citation type="submission" date="2023-11" db="EMBL/GenBank/DDBJ databases">
        <title>Arctic aerobic anoxygenic photoheterotroph Sediminicoccus rosea KRV36 adapts its photosynthesis to long days of polar summer.</title>
        <authorList>
            <person name="Tomasch J."/>
            <person name="Kopejtka K."/>
            <person name="Bily T."/>
            <person name="Gardiner A.T."/>
            <person name="Gardian Z."/>
            <person name="Shivaramu S."/>
            <person name="Koblizek M."/>
            <person name="Engelhardt F."/>
            <person name="Kaftan D."/>
        </authorList>
    </citation>
    <scope>NUCLEOTIDE SEQUENCE [LARGE SCALE GENOMIC DNA]</scope>
    <source>
        <strain evidence="2 3">R-30</strain>
    </source>
</reference>
<dbReference type="InterPro" id="IPR010239">
    <property type="entry name" value="CHP02001"/>
</dbReference>
<evidence type="ECO:0000313" key="2">
    <source>
        <dbReference type="EMBL" id="WPB84899.1"/>
    </source>
</evidence>
<evidence type="ECO:0000256" key="1">
    <source>
        <dbReference type="SAM" id="SignalP"/>
    </source>
</evidence>
<protein>
    <submittedName>
        <fullName evidence="2">TorF family putative porin</fullName>
    </submittedName>
</protein>
<dbReference type="RefSeq" id="WP_318648862.1">
    <property type="nucleotide sequence ID" value="NZ_CP137852.1"/>
</dbReference>
<feature type="signal peptide" evidence="1">
    <location>
        <begin position="1"/>
        <end position="24"/>
    </location>
</feature>
<feature type="chain" id="PRO_5046055999" evidence="1">
    <location>
        <begin position="25"/>
        <end position="258"/>
    </location>
</feature>
<keyword evidence="1" id="KW-0732">Signal</keyword>
<dbReference type="EMBL" id="CP137852">
    <property type="protein sequence ID" value="WPB84899.1"/>
    <property type="molecule type" value="Genomic_DNA"/>
</dbReference>
<dbReference type="Proteomes" id="UP001305521">
    <property type="component" value="Chromosome"/>
</dbReference>
<evidence type="ECO:0000313" key="3">
    <source>
        <dbReference type="Proteomes" id="UP001305521"/>
    </source>
</evidence>
<accession>A0ABZ0PGM7</accession>